<keyword evidence="7" id="KW-0238">DNA-binding</keyword>
<dbReference type="GO" id="GO:0006357">
    <property type="term" value="P:regulation of transcription by RNA polymerase II"/>
    <property type="evidence" value="ECO:0007669"/>
    <property type="project" value="TreeGrafter"/>
</dbReference>
<dbReference type="EMBL" id="CAJFCJ010000005">
    <property type="protein sequence ID" value="CAD5114347.1"/>
    <property type="molecule type" value="Genomic_DNA"/>
</dbReference>
<evidence type="ECO:0000313" key="13">
    <source>
        <dbReference type="EMBL" id="CAD5114347.1"/>
    </source>
</evidence>
<feature type="compositionally biased region" description="Basic and acidic residues" evidence="11">
    <location>
        <begin position="243"/>
        <end position="258"/>
    </location>
</feature>
<dbReference type="InterPro" id="IPR051497">
    <property type="entry name" value="Dev/Hematopoietic_TF"/>
</dbReference>
<organism evidence="13 14">
    <name type="scientific">Dimorphilus gyrociliatus</name>
    <dbReference type="NCBI Taxonomy" id="2664684"/>
    <lineage>
        <taxon>Eukaryota</taxon>
        <taxon>Metazoa</taxon>
        <taxon>Spiralia</taxon>
        <taxon>Lophotrochozoa</taxon>
        <taxon>Annelida</taxon>
        <taxon>Polychaeta</taxon>
        <taxon>Polychaeta incertae sedis</taxon>
        <taxon>Dinophilidae</taxon>
        <taxon>Dimorphilus</taxon>
    </lineage>
</organism>
<dbReference type="InterPro" id="IPR013087">
    <property type="entry name" value="Znf_C2H2_type"/>
</dbReference>
<evidence type="ECO:0000256" key="4">
    <source>
        <dbReference type="ARBA" id="ARBA00022771"/>
    </source>
</evidence>
<name>A0A7I8VIF9_9ANNE</name>
<dbReference type="PROSITE" id="PS00028">
    <property type="entry name" value="ZINC_FINGER_C2H2_1"/>
    <property type="match status" value="3"/>
</dbReference>
<dbReference type="PANTHER" id="PTHR45993">
    <property type="entry name" value="B-CELL LYMPHOMA/LEUKEMIA 11"/>
    <property type="match status" value="1"/>
</dbReference>
<evidence type="ECO:0000259" key="12">
    <source>
        <dbReference type="PROSITE" id="PS50157"/>
    </source>
</evidence>
<evidence type="ECO:0000256" key="10">
    <source>
        <dbReference type="PROSITE-ProRule" id="PRU00042"/>
    </source>
</evidence>
<keyword evidence="9" id="KW-0539">Nucleus</keyword>
<evidence type="ECO:0000256" key="3">
    <source>
        <dbReference type="ARBA" id="ARBA00022737"/>
    </source>
</evidence>
<dbReference type="PANTHER" id="PTHR45993:SF7">
    <property type="entry name" value="TRANSCRIPTION FACTOR KEN"/>
    <property type="match status" value="1"/>
</dbReference>
<dbReference type="FunFam" id="3.30.160.60:FF:001009">
    <property type="entry name" value="Zinc finger protein 26"/>
    <property type="match status" value="1"/>
</dbReference>
<keyword evidence="14" id="KW-1185">Reference proteome</keyword>
<proteinExistence type="predicted"/>
<keyword evidence="8" id="KW-0804">Transcription</keyword>
<dbReference type="InterPro" id="IPR036236">
    <property type="entry name" value="Znf_C2H2_sf"/>
</dbReference>
<gene>
    <name evidence="13" type="ORF">DGYR_LOCUS3198</name>
</gene>
<evidence type="ECO:0000256" key="11">
    <source>
        <dbReference type="SAM" id="MobiDB-lite"/>
    </source>
</evidence>
<dbReference type="SMART" id="SM00355">
    <property type="entry name" value="ZnF_C2H2"/>
    <property type="match status" value="3"/>
</dbReference>
<dbReference type="GO" id="GO:0005634">
    <property type="term" value="C:nucleus"/>
    <property type="evidence" value="ECO:0007669"/>
    <property type="project" value="UniProtKB-SubCell"/>
</dbReference>
<protein>
    <recommendedName>
        <fullName evidence="12">C2H2-type domain-containing protein</fullName>
    </recommendedName>
</protein>
<evidence type="ECO:0000313" key="14">
    <source>
        <dbReference type="Proteomes" id="UP000549394"/>
    </source>
</evidence>
<dbReference type="Gene3D" id="3.30.160.60">
    <property type="entry name" value="Classic Zinc Finger"/>
    <property type="match status" value="2"/>
</dbReference>
<feature type="region of interest" description="Disordered" evidence="11">
    <location>
        <begin position="80"/>
        <end position="137"/>
    </location>
</feature>
<feature type="domain" description="C2H2-type" evidence="12">
    <location>
        <begin position="290"/>
        <end position="317"/>
    </location>
</feature>
<evidence type="ECO:0000256" key="8">
    <source>
        <dbReference type="ARBA" id="ARBA00023163"/>
    </source>
</evidence>
<feature type="compositionally biased region" description="Basic and acidic residues" evidence="11">
    <location>
        <begin position="105"/>
        <end position="127"/>
    </location>
</feature>
<evidence type="ECO:0000256" key="1">
    <source>
        <dbReference type="ARBA" id="ARBA00004123"/>
    </source>
</evidence>
<dbReference type="GO" id="GO:0008270">
    <property type="term" value="F:zinc ion binding"/>
    <property type="evidence" value="ECO:0007669"/>
    <property type="project" value="UniProtKB-KW"/>
</dbReference>
<feature type="compositionally biased region" description="Acidic residues" evidence="11">
    <location>
        <begin position="93"/>
        <end position="104"/>
    </location>
</feature>
<dbReference type="Pfam" id="PF00096">
    <property type="entry name" value="zf-C2H2"/>
    <property type="match status" value="1"/>
</dbReference>
<reference evidence="13 14" key="1">
    <citation type="submission" date="2020-08" db="EMBL/GenBank/DDBJ databases">
        <authorList>
            <person name="Hejnol A."/>
        </authorList>
    </citation>
    <scope>NUCLEOTIDE SEQUENCE [LARGE SCALE GENOMIC DNA]</scope>
</reference>
<feature type="domain" description="C2H2-type" evidence="12">
    <location>
        <begin position="262"/>
        <end position="289"/>
    </location>
</feature>
<dbReference type="Proteomes" id="UP000549394">
    <property type="component" value="Unassembled WGS sequence"/>
</dbReference>
<keyword evidence="5" id="KW-0862">Zinc</keyword>
<keyword evidence="6" id="KW-0805">Transcription regulation</keyword>
<dbReference type="PROSITE" id="PS50157">
    <property type="entry name" value="ZINC_FINGER_C2H2_2"/>
    <property type="match status" value="2"/>
</dbReference>
<evidence type="ECO:0000256" key="6">
    <source>
        <dbReference type="ARBA" id="ARBA00023015"/>
    </source>
</evidence>
<evidence type="ECO:0000256" key="5">
    <source>
        <dbReference type="ARBA" id="ARBA00022833"/>
    </source>
</evidence>
<evidence type="ECO:0000256" key="9">
    <source>
        <dbReference type="ARBA" id="ARBA00023242"/>
    </source>
</evidence>
<keyword evidence="3" id="KW-0677">Repeat</keyword>
<feature type="region of interest" description="Disordered" evidence="11">
    <location>
        <begin position="234"/>
        <end position="258"/>
    </location>
</feature>
<dbReference type="GO" id="GO:0003700">
    <property type="term" value="F:DNA-binding transcription factor activity"/>
    <property type="evidence" value="ECO:0007669"/>
    <property type="project" value="TreeGrafter"/>
</dbReference>
<dbReference type="OrthoDB" id="6244563at2759"/>
<evidence type="ECO:0000256" key="7">
    <source>
        <dbReference type="ARBA" id="ARBA00023125"/>
    </source>
</evidence>
<keyword evidence="4 10" id="KW-0863">Zinc-finger</keyword>
<dbReference type="SUPFAM" id="SSF57667">
    <property type="entry name" value="beta-beta-alpha zinc fingers"/>
    <property type="match status" value="1"/>
</dbReference>
<dbReference type="AlphaFoldDB" id="A0A7I8VIF9"/>
<comment type="subcellular location">
    <subcellularLocation>
        <location evidence="1">Nucleus</location>
    </subcellularLocation>
</comment>
<evidence type="ECO:0000256" key="2">
    <source>
        <dbReference type="ARBA" id="ARBA00022723"/>
    </source>
</evidence>
<accession>A0A7I8VIF9</accession>
<keyword evidence="2" id="KW-0479">Metal-binding</keyword>
<comment type="caution">
    <text evidence="13">The sequence shown here is derived from an EMBL/GenBank/DDBJ whole genome shotgun (WGS) entry which is preliminary data.</text>
</comment>
<sequence length="356" mass="40047">MLDLQKQRFKHLLANAILELWKKETGSLSSVLIEGTICISSGTGRTTVIQVADHFMGVLHDSALNASATSEQPLPLYSESTEKKHDSGAFSDGESDLNVTDDPDDEHKDVNGNDYDAVDKNCRRGRETPPATPAEKDMLPLHASTPVLDLRKDEDLSISSPANYTTQVRDVIKQKYLSQRPVSTPPTGPVAPWFLPPSSHHHLANVHMLAAAAAAASLQPPAIKKRALSSPFMPYSPHPVSEPAHHQKEKRSDTSTDEKRSYRCEYCDKKFMFKSKYNEHLPVHTNERPFQCHLCSRTYKYKYDLQVHLRTHMGIPTKSTICPFCQVKFESNKLLRQHIQAEHRDVGLTNEDSEEK</sequence>
<dbReference type="GO" id="GO:0000978">
    <property type="term" value="F:RNA polymerase II cis-regulatory region sequence-specific DNA binding"/>
    <property type="evidence" value="ECO:0007669"/>
    <property type="project" value="TreeGrafter"/>
</dbReference>